<dbReference type="InterPro" id="IPR011990">
    <property type="entry name" value="TPR-like_helical_dom_sf"/>
</dbReference>
<reference evidence="9" key="1">
    <citation type="journal article" date="2019" name="Int. J. Syst. Evol. Microbiol.">
        <title>The Global Catalogue of Microorganisms (GCM) 10K type strain sequencing project: providing services to taxonomists for standard genome sequencing and annotation.</title>
        <authorList>
            <consortium name="The Broad Institute Genomics Platform"/>
            <consortium name="The Broad Institute Genome Sequencing Center for Infectious Disease"/>
            <person name="Wu L."/>
            <person name="Ma J."/>
        </authorList>
    </citation>
    <scope>NUCLEOTIDE SEQUENCE [LARGE SCALE GENOMIC DNA]</scope>
    <source>
        <strain evidence="9">JCM 3369</strain>
    </source>
</reference>
<keyword evidence="4" id="KW-0804">Transcription</keyword>
<organism evidence="8 9">
    <name type="scientific">Actinomadura yumaensis</name>
    <dbReference type="NCBI Taxonomy" id="111807"/>
    <lineage>
        <taxon>Bacteria</taxon>
        <taxon>Bacillati</taxon>
        <taxon>Actinomycetota</taxon>
        <taxon>Actinomycetes</taxon>
        <taxon>Streptosporangiales</taxon>
        <taxon>Thermomonosporaceae</taxon>
        <taxon>Actinomadura</taxon>
    </lineage>
</organism>
<dbReference type="PANTHER" id="PTHR35807">
    <property type="entry name" value="TRANSCRIPTIONAL REGULATOR REDD-RELATED"/>
    <property type="match status" value="1"/>
</dbReference>
<dbReference type="InterPro" id="IPR005158">
    <property type="entry name" value="BTAD"/>
</dbReference>
<dbReference type="SMART" id="SM00862">
    <property type="entry name" value="Trans_reg_C"/>
    <property type="match status" value="1"/>
</dbReference>
<dbReference type="SUPFAM" id="SSF48452">
    <property type="entry name" value="TPR-like"/>
    <property type="match status" value="1"/>
</dbReference>
<protein>
    <submittedName>
        <fullName evidence="8">ATP-binding protein</fullName>
    </submittedName>
</protein>
<feature type="compositionally biased region" description="Basic and acidic residues" evidence="6">
    <location>
        <begin position="282"/>
        <end position="297"/>
    </location>
</feature>
<dbReference type="CDD" id="cd15831">
    <property type="entry name" value="BTAD"/>
    <property type="match status" value="1"/>
</dbReference>
<dbReference type="Pfam" id="PF03704">
    <property type="entry name" value="BTAD"/>
    <property type="match status" value="1"/>
</dbReference>
<dbReference type="RefSeq" id="WP_206681046.1">
    <property type="nucleotide sequence ID" value="NZ_JBHSXS010000007.1"/>
</dbReference>
<comment type="caution">
    <text evidence="8">The sequence shown here is derived from an EMBL/GenBank/DDBJ whole genome shotgun (WGS) entry which is preliminary data.</text>
</comment>
<evidence type="ECO:0000256" key="1">
    <source>
        <dbReference type="ARBA" id="ARBA00005820"/>
    </source>
</evidence>
<dbReference type="Proteomes" id="UP001596380">
    <property type="component" value="Unassembled WGS sequence"/>
</dbReference>
<evidence type="ECO:0000256" key="5">
    <source>
        <dbReference type="PROSITE-ProRule" id="PRU01091"/>
    </source>
</evidence>
<evidence type="ECO:0000256" key="4">
    <source>
        <dbReference type="ARBA" id="ARBA00023163"/>
    </source>
</evidence>
<accession>A0ABW2CIT1</accession>
<dbReference type="InterPro" id="IPR027417">
    <property type="entry name" value="P-loop_NTPase"/>
</dbReference>
<evidence type="ECO:0000313" key="9">
    <source>
        <dbReference type="Proteomes" id="UP001596380"/>
    </source>
</evidence>
<dbReference type="SMART" id="SM01043">
    <property type="entry name" value="BTAD"/>
    <property type="match status" value="1"/>
</dbReference>
<dbReference type="EMBL" id="JBHSXS010000007">
    <property type="protein sequence ID" value="MFC6881140.1"/>
    <property type="molecule type" value="Genomic_DNA"/>
</dbReference>
<keyword evidence="8" id="KW-0547">Nucleotide-binding</keyword>
<dbReference type="InterPro" id="IPR036388">
    <property type="entry name" value="WH-like_DNA-bd_sf"/>
</dbReference>
<dbReference type="InterPro" id="IPR001867">
    <property type="entry name" value="OmpR/PhoB-type_DNA-bd"/>
</dbReference>
<dbReference type="InterPro" id="IPR041664">
    <property type="entry name" value="AAA_16"/>
</dbReference>
<evidence type="ECO:0000259" key="7">
    <source>
        <dbReference type="PROSITE" id="PS51755"/>
    </source>
</evidence>
<evidence type="ECO:0000256" key="3">
    <source>
        <dbReference type="ARBA" id="ARBA00023125"/>
    </source>
</evidence>
<dbReference type="PANTHER" id="PTHR35807:SF1">
    <property type="entry name" value="TRANSCRIPTIONAL REGULATOR REDD"/>
    <property type="match status" value="1"/>
</dbReference>
<keyword evidence="8" id="KW-0067">ATP-binding</keyword>
<proteinExistence type="inferred from homology"/>
<feature type="domain" description="OmpR/PhoB-type" evidence="7">
    <location>
        <begin position="1"/>
        <end position="100"/>
    </location>
</feature>
<dbReference type="PROSITE" id="PS51755">
    <property type="entry name" value="OMPR_PHOB"/>
    <property type="match status" value="1"/>
</dbReference>
<dbReference type="GO" id="GO:0005524">
    <property type="term" value="F:ATP binding"/>
    <property type="evidence" value="ECO:0007669"/>
    <property type="project" value="UniProtKB-KW"/>
</dbReference>
<feature type="region of interest" description="Disordered" evidence="6">
    <location>
        <begin position="256"/>
        <end position="322"/>
    </location>
</feature>
<feature type="DNA-binding region" description="OmpR/PhoB-type" evidence="5">
    <location>
        <begin position="1"/>
        <end position="100"/>
    </location>
</feature>
<evidence type="ECO:0000256" key="2">
    <source>
        <dbReference type="ARBA" id="ARBA00023015"/>
    </source>
</evidence>
<evidence type="ECO:0000313" key="8">
    <source>
        <dbReference type="EMBL" id="MFC6881140.1"/>
    </source>
</evidence>
<dbReference type="InterPro" id="IPR016032">
    <property type="entry name" value="Sig_transdc_resp-reg_C-effctor"/>
</dbReference>
<dbReference type="SUPFAM" id="SSF46894">
    <property type="entry name" value="C-terminal effector domain of the bipartite response regulators"/>
    <property type="match status" value="1"/>
</dbReference>
<feature type="compositionally biased region" description="Low complexity" evidence="6">
    <location>
        <begin position="260"/>
        <end position="280"/>
    </location>
</feature>
<dbReference type="Pfam" id="PF13191">
    <property type="entry name" value="AAA_16"/>
    <property type="match status" value="1"/>
</dbReference>
<gene>
    <name evidence="8" type="ORF">ACFQKB_15335</name>
</gene>
<evidence type="ECO:0000256" key="6">
    <source>
        <dbReference type="SAM" id="MobiDB-lite"/>
    </source>
</evidence>
<keyword evidence="9" id="KW-1185">Reference proteome</keyword>
<name>A0ABW2CIT1_9ACTN</name>
<dbReference type="Gene3D" id="1.10.10.10">
    <property type="entry name" value="Winged helix-like DNA-binding domain superfamily/Winged helix DNA-binding domain"/>
    <property type="match status" value="1"/>
</dbReference>
<keyword evidence="2" id="KW-0805">Transcription regulation</keyword>
<dbReference type="Gene3D" id="1.25.40.10">
    <property type="entry name" value="Tetratricopeptide repeat domain"/>
    <property type="match status" value="1"/>
</dbReference>
<keyword evidence="3 5" id="KW-0238">DNA-binding</keyword>
<dbReference type="InterPro" id="IPR051677">
    <property type="entry name" value="AfsR-DnrI-RedD_regulator"/>
</dbReference>
<dbReference type="SUPFAM" id="SSF52540">
    <property type="entry name" value="P-loop containing nucleoside triphosphate hydrolases"/>
    <property type="match status" value="1"/>
</dbReference>
<comment type="similarity">
    <text evidence="1">Belongs to the AfsR/DnrI/RedD regulatory family.</text>
</comment>
<sequence>MTTVRVLGAFAASVDGEPADLGGPRQRSVLARLVAAHGAMVPSERLVAELWADAPAPPPRAAAGLQSFVSHLRRALEPGRPPRTPARVLVTAPPGYALRLPEDGVDAWRFDALIDRAGERLGAGDAAGARRCAEDALAEWRGPAYAEFAALPWAAAEAARLDERRRIAVERRAAAMLALPAAAEAVPDLEAHAAANPLREEAWRLLALALYRAGRQGDALAALRRARAVLTEELGVDPGPALRRLEADILAQAPTLDASPAVRPADAAEDAPASERSAPPLDLDKPHAEAVRDEVRRGPHAGRGGTRMLRLAPESGGTAREGSFVGRSAEWGRLAEAARTASTGDGPVLALVSGDAGMGKTALIERFARGLAAAGWTCAWGRSPETGGAPAAWPWAELLRSLAAGAPPGADLAGRLAPLLDDAIGGPGDADVSTGRFRLHLAVGDYLERVAASSPLLLVLDDLHWTDEETLALLTRLADRLRGRPVLLACTFRQTEVPERLAAALAALARHEPVRVELGGLSAAEVAALVRATCDAAVDDAELAAIAERTGGNPFFTRETARLLDAEGLPAATRRVPAGVGDVLRRRIAGLPDAVQAVLRDAAVVGRDADLGVLTDLSGGDEDAVIDAVEAGLAAGLVTEPAPGRMRFAHALVRDTLYTGLSRARRTRLHGRAAAALERHRPGEVAAIAHHYLESGAEPAKAVRYARLAAEAAEARFAHRAAAGLWTRAADTLRDRDPEATRERLELEVSAIRACALAGEVVRSRERRRLAMADARAHGDVRLLARVIVAFDVPTLWTSREYGTVDPEVIECAEEALAALPPGDEELRVRLLTSLAIELEGEPHDRGAVLADEAVAVARRLGRPELLAVALNGRYLNGYRSAGDLALRRALATELLGLATAHDLGAYAVLAHLQLQVVCVAALDLEGARRHRERGQRLAERYGLPLLSLIAEWYRAVAHAFSSRYEDAERAYTEVGDAIARTGIWSSERGMAIFGVFCLRLLQGRLGELLDSTRWLREQWRHIEVTADIHALALIAAGRAAEARRVVAGAGPPRRDYFFDLAMTVRGHRAMALGERGLAEEVYQALLPYEDHVSGGATAVVTAGPVARVLGDLALYLGRPEETAAAHYRRAAEVAERLGAPAWLREARCALRPQGTPAA</sequence>
<dbReference type="Gene3D" id="3.40.50.300">
    <property type="entry name" value="P-loop containing nucleotide triphosphate hydrolases"/>
    <property type="match status" value="1"/>
</dbReference>